<keyword evidence="3 5" id="KW-0067">ATP-binding</keyword>
<evidence type="ECO:0000256" key="2">
    <source>
        <dbReference type="ARBA" id="ARBA00022741"/>
    </source>
</evidence>
<dbReference type="InterPro" id="IPR003593">
    <property type="entry name" value="AAA+_ATPase"/>
</dbReference>
<reference evidence="5 6" key="1">
    <citation type="submission" date="2018-06" db="EMBL/GenBank/DDBJ databases">
        <title>Complete genome of Desulfovibrio marinus P48SEP.</title>
        <authorList>
            <person name="Crispim J.S."/>
            <person name="Vidigal P.M.P."/>
            <person name="Silva L.C.F."/>
            <person name="Araujo L.C."/>
            <person name="Laguardia C.N."/>
            <person name="Dias R.S."/>
            <person name="Sousa M.P."/>
            <person name="Paula S.O."/>
            <person name="Silva C."/>
        </authorList>
    </citation>
    <scope>NUCLEOTIDE SEQUENCE [LARGE SCALE GENOMIC DNA]</scope>
    <source>
        <strain evidence="5 6">P48SEP</strain>
    </source>
</reference>
<dbReference type="PANTHER" id="PTHR43423">
    <property type="entry name" value="ABC TRANSPORTER I FAMILY MEMBER 17"/>
    <property type="match status" value="1"/>
</dbReference>
<name>A0A6P1ZNV8_9BACT</name>
<organism evidence="5 6">
    <name type="scientific">Oceanidesulfovibrio marinus</name>
    <dbReference type="NCBI Taxonomy" id="370038"/>
    <lineage>
        <taxon>Bacteria</taxon>
        <taxon>Pseudomonadati</taxon>
        <taxon>Thermodesulfobacteriota</taxon>
        <taxon>Desulfovibrionia</taxon>
        <taxon>Desulfovibrionales</taxon>
        <taxon>Desulfovibrionaceae</taxon>
        <taxon>Oceanidesulfovibrio</taxon>
    </lineage>
</organism>
<dbReference type="Proteomes" id="UP000434052">
    <property type="component" value="Unassembled WGS sequence"/>
</dbReference>
<evidence type="ECO:0000259" key="4">
    <source>
        <dbReference type="PROSITE" id="PS50893"/>
    </source>
</evidence>
<dbReference type="SUPFAM" id="SSF52540">
    <property type="entry name" value="P-loop containing nucleoside triphosphate hydrolases"/>
    <property type="match status" value="1"/>
</dbReference>
<dbReference type="InterPro" id="IPR015856">
    <property type="entry name" value="ABC_transpr_CbiO/EcfA_su"/>
</dbReference>
<protein>
    <submittedName>
        <fullName evidence="5">ABC transporter ATP-binding protein</fullName>
    </submittedName>
</protein>
<keyword evidence="2" id="KW-0547">Nucleotide-binding</keyword>
<dbReference type="Gene3D" id="3.40.50.300">
    <property type="entry name" value="P-loop containing nucleotide triphosphate hydrolases"/>
    <property type="match status" value="1"/>
</dbReference>
<dbReference type="SMART" id="SM00382">
    <property type="entry name" value="AAA"/>
    <property type="match status" value="1"/>
</dbReference>
<sequence>MALYTLEDVVQRYGNREVLSIPSLVIEEGEALGLRGHNGSGKSTLLRMLAFLEQPAEGLLSFDGMASGNVFERRRHVTLLTQEPYLLTTTVRKNVAYGMKIRGMADIDDGVDNALDLVGLNPDSFANRSAHELSGGELQRVALAARLALRPRVLLLDEPTASLDKNSALRIKDAVTEARRQQGTTLVIASHDMTWLESVSDSMLTLYEGRPADDQD</sequence>
<evidence type="ECO:0000256" key="3">
    <source>
        <dbReference type="ARBA" id="ARBA00022840"/>
    </source>
</evidence>
<dbReference type="CDD" id="cd03225">
    <property type="entry name" value="ABC_cobalt_CbiO_domain1"/>
    <property type="match status" value="1"/>
</dbReference>
<accession>A0A6P1ZNV8</accession>
<gene>
    <name evidence="5" type="ORF">DQK91_04900</name>
</gene>
<evidence type="ECO:0000313" key="6">
    <source>
        <dbReference type="Proteomes" id="UP000434052"/>
    </source>
</evidence>
<comment type="caution">
    <text evidence="5">The sequence shown here is derived from an EMBL/GenBank/DDBJ whole genome shotgun (WGS) entry which is preliminary data.</text>
</comment>
<dbReference type="OrthoDB" id="9809450at2"/>
<evidence type="ECO:0000313" key="5">
    <source>
        <dbReference type="EMBL" id="TVM35987.1"/>
    </source>
</evidence>
<keyword evidence="1" id="KW-0813">Transport</keyword>
<dbReference type="GO" id="GO:0005524">
    <property type="term" value="F:ATP binding"/>
    <property type="evidence" value="ECO:0007669"/>
    <property type="project" value="UniProtKB-KW"/>
</dbReference>
<dbReference type="RefSeq" id="WP_144234319.1">
    <property type="nucleotide sequence ID" value="NZ_QMIF01000002.1"/>
</dbReference>
<dbReference type="GO" id="GO:0016887">
    <property type="term" value="F:ATP hydrolysis activity"/>
    <property type="evidence" value="ECO:0007669"/>
    <property type="project" value="InterPro"/>
</dbReference>
<dbReference type="AlphaFoldDB" id="A0A6P1ZNV8"/>
<dbReference type="Pfam" id="PF00005">
    <property type="entry name" value="ABC_tran"/>
    <property type="match status" value="1"/>
</dbReference>
<dbReference type="GO" id="GO:0016020">
    <property type="term" value="C:membrane"/>
    <property type="evidence" value="ECO:0007669"/>
    <property type="project" value="InterPro"/>
</dbReference>
<dbReference type="EMBL" id="QMIF01000002">
    <property type="protein sequence ID" value="TVM35987.1"/>
    <property type="molecule type" value="Genomic_DNA"/>
</dbReference>
<dbReference type="InterPro" id="IPR003439">
    <property type="entry name" value="ABC_transporter-like_ATP-bd"/>
</dbReference>
<dbReference type="InterPro" id="IPR027417">
    <property type="entry name" value="P-loop_NTPase"/>
</dbReference>
<proteinExistence type="predicted"/>
<evidence type="ECO:0000256" key="1">
    <source>
        <dbReference type="ARBA" id="ARBA00022448"/>
    </source>
</evidence>
<feature type="domain" description="ABC transporter" evidence="4">
    <location>
        <begin position="4"/>
        <end position="216"/>
    </location>
</feature>
<dbReference type="PANTHER" id="PTHR43423:SF1">
    <property type="entry name" value="ABC TRANSPORTER I FAMILY MEMBER 17"/>
    <property type="match status" value="1"/>
</dbReference>
<dbReference type="GO" id="GO:0055085">
    <property type="term" value="P:transmembrane transport"/>
    <property type="evidence" value="ECO:0007669"/>
    <property type="project" value="InterPro"/>
</dbReference>
<dbReference type="PROSITE" id="PS50893">
    <property type="entry name" value="ABC_TRANSPORTER_2"/>
    <property type="match status" value="1"/>
</dbReference>